<dbReference type="InterPro" id="IPR050141">
    <property type="entry name" value="GCL_type2/YbdK_subfam"/>
</dbReference>
<evidence type="ECO:0000313" key="3">
    <source>
        <dbReference type="Proteomes" id="UP000584374"/>
    </source>
</evidence>
<dbReference type="InterPro" id="IPR006336">
    <property type="entry name" value="GCS2"/>
</dbReference>
<dbReference type="Gene3D" id="3.30.590.20">
    <property type="match status" value="1"/>
</dbReference>
<organism evidence="2 3">
    <name type="scientific">Saccharopolyspora phatthalungensis</name>
    <dbReference type="NCBI Taxonomy" id="664693"/>
    <lineage>
        <taxon>Bacteria</taxon>
        <taxon>Bacillati</taxon>
        <taxon>Actinomycetota</taxon>
        <taxon>Actinomycetes</taxon>
        <taxon>Pseudonocardiales</taxon>
        <taxon>Pseudonocardiaceae</taxon>
        <taxon>Saccharopolyspora</taxon>
    </lineage>
</organism>
<comment type="catalytic activity">
    <reaction evidence="1">
        <text>L-cysteine + L-glutamate + ATP = gamma-L-glutamyl-L-cysteine + ADP + phosphate + H(+)</text>
        <dbReference type="Rhea" id="RHEA:13285"/>
        <dbReference type="ChEBI" id="CHEBI:15378"/>
        <dbReference type="ChEBI" id="CHEBI:29985"/>
        <dbReference type="ChEBI" id="CHEBI:30616"/>
        <dbReference type="ChEBI" id="CHEBI:35235"/>
        <dbReference type="ChEBI" id="CHEBI:43474"/>
        <dbReference type="ChEBI" id="CHEBI:58173"/>
        <dbReference type="ChEBI" id="CHEBI:456216"/>
        <dbReference type="EC" id="6.3.2.2"/>
    </reaction>
</comment>
<comment type="caution">
    <text evidence="2">The sequence shown here is derived from an EMBL/GenBank/DDBJ whole genome shotgun (WGS) entry which is preliminary data.</text>
</comment>
<dbReference type="AlphaFoldDB" id="A0A840Q2I5"/>
<dbReference type="PANTHER" id="PTHR36510">
    <property type="entry name" value="GLUTAMATE--CYSTEINE LIGASE 2-RELATED"/>
    <property type="match status" value="1"/>
</dbReference>
<dbReference type="GO" id="GO:0016879">
    <property type="term" value="F:ligase activity, forming carbon-nitrogen bonds"/>
    <property type="evidence" value="ECO:0007669"/>
    <property type="project" value="TreeGrafter"/>
</dbReference>
<dbReference type="SUPFAM" id="SSF55931">
    <property type="entry name" value="Glutamine synthetase/guanido kinase"/>
    <property type="match status" value="1"/>
</dbReference>
<dbReference type="PANTHER" id="PTHR36510:SF3">
    <property type="entry name" value="CONSERVED PROTEIN"/>
    <property type="match status" value="1"/>
</dbReference>
<reference evidence="2 3" key="1">
    <citation type="submission" date="2020-08" db="EMBL/GenBank/DDBJ databases">
        <title>Sequencing the genomes of 1000 actinobacteria strains.</title>
        <authorList>
            <person name="Klenk H.-P."/>
        </authorList>
    </citation>
    <scope>NUCLEOTIDE SEQUENCE [LARGE SCALE GENOMIC DNA]</scope>
    <source>
        <strain evidence="2 3">DSM 45584</strain>
    </source>
</reference>
<proteinExistence type="predicted"/>
<name>A0A840Q2I5_9PSEU</name>
<accession>A0A840Q2I5</accession>
<evidence type="ECO:0000256" key="1">
    <source>
        <dbReference type="ARBA" id="ARBA00048819"/>
    </source>
</evidence>
<dbReference type="Proteomes" id="UP000584374">
    <property type="component" value="Unassembled WGS sequence"/>
</dbReference>
<dbReference type="EMBL" id="JACHIW010000001">
    <property type="protein sequence ID" value="MBB5153791.1"/>
    <property type="molecule type" value="Genomic_DNA"/>
</dbReference>
<dbReference type="Pfam" id="PF04107">
    <property type="entry name" value="GCS2"/>
    <property type="match status" value="1"/>
</dbReference>
<protein>
    <recommendedName>
        <fullName evidence="4">Glutamate--cysteine ligase</fullName>
    </recommendedName>
</protein>
<dbReference type="InterPro" id="IPR014746">
    <property type="entry name" value="Gln_synth/guanido_kin_cat_dom"/>
</dbReference>
<evidence type="ECO:0000313" key="2">
    <source>
        <dbReference type="EMBL" id="MBB5153791.1"/>
    </source>
</evidence>
<dbReference type="PIRSF" id="PIRSF012666">
    <property type="entry name" value="UCP012666"/>
    <property type="match status" value="1"/>
</dbReference>
<evidence type="ECO:0008006" key="4">
    <source>
        <dbReference type="Google" id="ProtNLM"/>
    </source>
</evidence>
<sequence>MVSPALGADVLPIKRGDSMGRHVQDQAFKPVDRQRYRNKMQRGLDALARMLAEGNFSFPHQQMGLEMELCLVDEQMEPSMSNAVVLEKISEPAFTTELGQQNIELNVDPQVLAGDSALELEKRVRAALQRADGGAHDAGAKIVMIGTLPTLRSAHFDPNWLSRNPRYSLLNEQIFLARGEEMLLDMEGVPLTEGHSERLRSYADSILPESACTSVQLHLQVAPEDFAAHWNAAQCLAGVQVAIGANSPFLLGKALWHETRIPLFLQATDTRPVELKNQGVRPRVWFGERWITSIFDLFEENVRYFPALLPEPVEEDPVAALDAGRAPTLAELRLHNGTIWRWNRPVYDLVDGVPHLRIENRVLPSGPSVVDTVANAAFFYGAQRALTEQDRPLWTQMSFAAAEENFFAGARQGFEAHLYWPSVGWVSPDELVLRRLLPMAHDGLRAYGVSDAARERYLGVIEQRCLAGRNGATWQRETVAMLENGGADRHEALVGMLRRYIDLADNGDPVHTWPVG</sequence>
<keyword evidence="3" id="KW-1185">Reference proteome</keyword>
<gene>
    <name evidence="2" type="ORF">BJ970_001325</name>
</gene>
<dbReference type="InterPro" id="IPR016602">
    <property type="entry name" value="UCP012666"/>
</dbReference>